<accession>A0A366LMU1</accession>
<dbReference type="SUPFAM" id="SSF48452">
    <property type="entry name" value="TPR-like"/>
    <property type="match status" value="2"/>
</dbReference>
<organism evidence="1 2">
    <name type="scientific">Spongiactinospora rosea</name>
    <dbReference type="NCBI Taxonomy" id="2248750"/>
    <lineage>
        <taxon>Bacteria</taxon>
        <taxon>Bacillati</taxon>
        <taxon>Actinomycetota</taxon>
        <taxon>Actinomycetes</taxon>
        <taxon>Streptosporangiales</taxon>
        <taxon>Streptosporangiaceae</taxon>
        <taxon>Spongiactinospora</taxon>
    </lineage>
</organism>
<protein>
    <recommendedName>
        <fullName evidence="3">Tetratricopeptide repeat protein</fullName>
    </recommendedName>
</protein>
<name>A0A366LMU1_9ACTN</name>
<sequence>MDRADMNLKRKAALPVAAIAVAVTLTAVALLIPSSAPPSATAAPAAAERPAGSAADLDRTVTALRTRLARLPKDHQAWAALGSAHVEQARLTADPGYYPRAERALATSLRLAPGNAAALTGQAALAAGRHDFAGAVRLATAATRANPYGPGAYGVLADAYTQLGRLADADRAIKSMMGLRPGVAAFTRASYAAELRGDLGQARAMLRSALRDAFFPADVAYCRHRLGELALRSGDLRAAGAEYDHALAAYPSYLPALAGRARAAALAGRLGEAAEGYRAVVARLPLAQYVIEYAEVLSAAGRDPAAQWRLLRGIRELGAASGVRDDLTWAEYEADHGDPALAVRHARAEHARNPNLAAADALAWALHRAGRSAEALPYARQATSTGWRNALARHHRAEIERALGEDAAARRSARLVRSYDPAFDPRLPALGRPS</sequence>
<dbReference type="Proteomes" id="UP000253303">
    <property type="component" value="Unassembled WGS sequence"/>
</dbReference>
<proteinExistence type="predicted"/>
<evidence type="ECO:0000313" key="2">
    <source>
        <dbReference type="Proteomes" id="UP000253303"/>
    </source>
</evidence>
<evidence type="ECO:0008006" key="3">
    <source>
        <dbReference type="Google" id="ProtNLM"/>
    </source>
</evidence>
<keyword evidence="2" id="KW-1185">Reference proteome</keyword>
<reference evidence="1 2" key="1">
    <citation type="submission" date="2018-06" db="EMBL/GenBank/DDBJ databases">
        <title>Sphaerisporangium craniellae sp. nov., isolated from a marine sponge in the South China Sea.</title>
        <authorList>
            <person name="Li L."/>
        </authorList>
    </citation>
    <scope>NUCLEOTIDE SEQUENCE [LARGE SCALE GENOMIC DNA]</scope>
    <source>
        <strain evidence="1 2">LHW63015</strain>
    </source>
</reference>
<evidence type="ECO:0000313" key="1">
    <source>
        <dbReference type="EMBL" id="RBQ15137.1"/>
    </source>
</evidence>
<dbReference type="AlphaFoldDB" id="A0A366LMU1"/>
<dbReference type="InterPro" id="IPR011990">
    <property type="entry name" value="TPR-like_helical_dom_sf"/>
</dbReference>
<gene>
    <name evidence="1" type="ORF">DP939_36605</name>
</gene>
<comment type="caution">
    <text evidence="1">The sequence shown here is derived from an EMBL/GenBank/DDBJ whole genome shotgun (WGS) entry which is preliminary data.</text>
</comment>
<dbReference type="Gene3D" id="1.25.40.10">
    <property type="entry name" value="Tetratricopeptide repeat domain"/>
    <property type="match status" value="2"/>
</dbReference>
<dbReference type="EMBL" id="QMEY01000025">
    <property type="protein sequence ID" value="RBQ15137.1"/>
    <property type="molecule type" value="Genomic_DNA"/>
</dbReference>